<feature type="transmembrane region" description="Helical" evidence="1">
    <location>
        <begin position="44"/>
        <end position="63"/>
    </location>
</feature>
<evidence type="ECO:0000256" key="1">
    <source>
        <dbReference type="SAM" id="Phobius"/>
    </source>
</evidence>
<accession>A0A5C5WBK4</accession>
<gene>
    <name evidence="2" type="ORF">Pla22_50240</name>
</gene>
<name>A0A5C5WBK4_9BACT</name>
<sequence>MLMRNPDYAADASVSIDKLHETTADAPTGTGASQDKNEYSSREILFGQIVLALLFVIAILLRWST</sequence>
<keyword evidence="1" id="KW-0812">Transmembrane</keyword>
<proteinExistence type="predicted"/>
<organism evidence="2 3">
    <name type="scientific">Rubripirellula amarantea</name>
    <dbReference type="NCBI Taxonomy" id="2527999"/>
    <lineage>
        <taxon>Bacteria</taxon>
        <taxon>Pseudomonadati</taxon>
        <taxon>Planctomycetota</taxon>
        <taxon>Planctomycetia</taxon>
        <taxon>Pirellulales</taxon>
        <taxon>Pirellulaceae</taxon>
        <taxon>Rubripirellula</taxon>
    </lineage>
</organism>
<keyword evidence="1" id="KW-0472">Membrane</keyword>
<dbReference type="AlphaFoldDB" id="A0A5C5WBK4"/>
<protein>
    <submittedName>
        <fullName evidence="2">Uncharacterized protein</fullName>
    </submittedName>
</protein>
<evidence type="ECO:0000313" key="2">
    <source>
        <dbReference type="EMBL" id="TWT48024.1"/>
    </source>
</evidence>
<comment type="caution">
    <text evidence="2">The sequence shown here is derived from an EMBL/GenBank/DDBJ whole genome shotgun (WGS) entry which is preliminary data.</text>
</comment>
<dbReference type="EMBL" id="SJPI01000004">
    <property type="protein sequence ID" value="TWT48024.1"/>
    <property type="molecule type" value="Genomic_DNA"/>
</dbReference>
<dbReference type="RefSeq" id="WP_146517440.1">
    <property type="nucleotide sequence ID" value="NZ_SJPI01000004.1"/>
</dbReference>
<dbReference type="Proteomes" id="UP000316598">
    <property type="component" value="Unassembled WGS sequence"/>
</dbReference>
<keyword evidence="3" id="KW-1185">Reference proteome</keyword>
<evidence type="ECO:0000313" key="3">
    <source>
        <dbReference type="Proteomes" id="UP000316598"/>
    </source>
</evidence>
<keyword evidence="1" id="KW-1133">Transmembrane helix</keyword>
<reference evidence="2 3" key="1">
    <citation type="submission" date="2019-02" db="EMBL/GenBank/DDBJ databases">
        <title>Deep-cultivation of Planctomycetes and their phenomic and genomic characterization uncovers novel biology.</title>
        <authorList>
            <person name="Wiegand S."/>
            <person name="Jogler M."/>
            <person name="Boedeker C."/>
            <person name="Pinto D."/>
            <person name="Vollmers J."/>
            <person name="Rivas-Marin E."/>
            <person name="Kohn T."/>
            <person name="Peeters S.H."/>
            <person name="Heuer A."/>
            <person name="Rast P."/>
            <person name="Oberbeckmann S."/>
            <person name="Bunk B."/>
            <person name="Jeske O."/>
            <person name="Meyerdierks A."/>
            <person name="Storesund J.E."/>
            <person name="Kallscheuer N."/>
            <person name="Luecker S."/>
            <person name="Lage O.M."/>
            <person name="Pohl T."/>
            <person name="Merkel B.J."/>
            <person name="Hornburger P."/>
            <person name="Mueller R.-W."/>
            <person name="Bruemmer F."/>
            <person name="Labrenz M."/>
            <person name="Spormann A.M."/>
            <person name="Op Den Camp H."/>
            <person name="Overmann J."/>
            <person name="Amann R."/>
            <person name="Jetten M.S.M."/>
            <person name="Mascher T."/>
            <person name="Medema M.H."/>
            <person name="Devos D.P."/>
            <person name="Kaster A.-K."/>
            <person name="Ovreas L."/>
            <person name="Rohde M."/>
            <person name="Galperin M.Y."/>
            <person name="Jogler C."/>
        </authorList>
    </citation>
    <scope>NUCLEOTIDE SEQUENCE [LARGE SCALE GENOMIC DNA]</scope>
    <source>
        <strain evidence="2 3">Pla22</strain>
    </source>
</reference>